<gene>
    <name evidence="2" type="ORF">GWI71_03585</name>
</gene>
<comment type="caution">
    <text evidence="2">The sequence shown here is derived from an EMBL/GenBank/DDBJ whole genome shotgun (WGS) entry which is preliminary data.</text>
</comment>
<sequence length="144" mass="15275">MATTFSLLSQICGLSHREAAQLLNVRLDTVKSWSTGRNRVPDAVLAELAELAARIEAAAAQTLKQIEETAAEHGPPDEVELGIASDDAEAGYIGWPCVGAQATCLGLVLARGIQRGYRFRVAPRGSTVATAAAADSRETDKSRR</sequence>
<evidence type="ECO:0000313" key="2">
    <source>
        <dbReference type="EMBL" id="NBN62754.1"/>
    </source>
</evidence>
<dbReference type="Proteomes" id="UP000541347">
    <property type="component" value="Unassembled WGS sequence"/>
</dbReference>
<keyword evidence="3" id="KW-1185">Reference proteome</keyword>
<feature type="coiled-coil region" evidence="1">
    <location>
        <begin position="45"/>
        <end position="72"/>
    </location>
</feature>
<evidence type="ECO:0000256" key="1">
    <source>
        <dbReference type="SAM" id="Coils"/>
    </source>
</evidence>
<protein>
    <submittedName>
        <fullName evidence="2">Uncharacterized protein</fullName>
    </submittedName>
</protein>
<organism evidence="2 3">
    <name type="scientific">Pannonibacter tanglangensis</name>
    <dbReference type="NCBI Taxonomy" id="2750084"/>
    <lineage>
        <taxon>Bacteria</taxon>
        <taxon>Pseudomonadati</taxon>
        <taxon>Pseudomonadota</taxon>
        <taxon>Alphaproteobacteria</taxon>
        <taxon>Hyphomicrobiales</taxon>
        <taxon>Stappiaceae</taxon>
        <taxon>Pannonibacter</taxon>
    </lineage>
</organism>
<keyword evidence="1" id="KW-0175">Coiled coil</keyword>
<proteinExistence type="predicted"/>
<evidence type="ECO:0000313" key="3">
    <source>
        <dbReference type="Proteomes" id="UP000541347"/>
    </source>
</evidence>
<dbReference type="SUPFAM" id="SSF47413">
    <property type="entry name" value="lambda repressor-like DNA-binding domains"/>
    <property type="match status" value="1"/>
</dbReference>
<reference evidence="2 3" key="1">
    <citation type="submission" date="2020-01" db="EMBL/GenBank/DDBJ databases">
        <authorList>
            <person name="Peng S.Y."/>
            <person name="Li J."/>
            <person name="Wang M."/>
            <person name="Wang L."/>
            <person name="Wang C.Q."/>
            <person name="Wang J.R."/>
        </authorList>
    </citation>
    <scope>NUCLEOTIDE SEQUENCE [LARGE SCALE GENOMIC DNA]</scope>
    <source>
        <strain evidence="2 3">XCT-34</strain>
    </source>
</reference>
<name>A0ABW9ZE97_9HYPH</name>
<dbReference type="Gene3D" id="1.10.3100.10">
    <property type="entry name" value="Putative cytoplasmic protein"/>
    <property type="match status" value="1"/>
</dbReference>
<dbReference type="RefSeq" id="WP_161673970.1">
    <property type="nucleotide sequence ID" value="NZ_JAABLP010000001.1"/>
</dbReference>
<dbReference type="InterPro" id="IPR027910">
    <property type="entry name" value="YdiL_sf"/>
</dbReference>
<dbReference type="EMBL" id="JAABLP010000001">
    <property type="protein sequence ID" value="NBN62754.1"/>
    <property type="molecule type" value="Genomic_DNA"/>
</dbReference>
<accession>A0ABW9ZE97</accession>
<dbReference type="InterPro" id="IPR010982">
    <property type="entry name" value="Lambda_DNA-bd_dom_sf"/>
</dbReference>